<organism evidence="2 4">
    <name type="scientific">Chitinophaga oryzae</name>
    <dbReference type="NCBI Taxonomy" id="2725414"/>
    <lineage>
        <taxon>Bacteria</taxon>
        <taxon>Pseudomonadati</taxon>
        <taxon>Bacteroidota</taxon>
        <taxon>Chitinophagia</taxon>
        <taxon>Chitinophagales</taxon>
        <taxon>Chitinophagaceae</taxon>
        <taxon>Chitinophaga</taxon>
    </lineage>
</organism>
<dbReference type="Pfam" id="PF19765">
    <property type="entry name" value="DUF6252"/>
    <property type="match status" value="1"/>
</dbReference>
<reference evidence="2 5" key="2">
    <citation type="submission" date="2020-09" db="EMBL/GenBank/DDBJ databases">
        <authorList>
            <person name="Kittiwongwattana C."/>
        </authorList>
    </citation>
    <scope>NUCLEOTIDE SEQUENCE</scope>
    <source>
        <strain evidence="3 5">1303</strain>
        <strain evidence="2">1310</strain>
    </source>
</reference>
<name>A0AAE7D9X6_9BACT</name>
<dbReference type="RefSeq" id="WP_168808214.1">
    <property type="nucleotide sequence ID" value="NZ_CP051204.2"/>
</dbReference>
<evidence type="ECO:0000313" key="4">
    <source>
        <dbReference type="Proteomes" id="UP000502421"/>
    </source>
</evidence>
<dbReference type="KEGG" id="coy:HF329_24630"/>
<reference evidence="4" key="1">
    <citation type="submission" date="2020-04" db="EMBL/GenBank/DDBJ databases">
        <authorList>
            <person name="Kittiwongwattana C."/>
        </authorList>
    </citation>
    <scope>NUCLEOTIDE SEQUENCE [LARGE SCALE GENOMIC DNA]</scope>
    <source>
        <strain evidence="4">1310</strain>
    </source>
</reference>
<dbReference type="Proteomes" id="UP000503144">
    <property type="component" value="Chromosome"/>
</dbReference>
<dbReference type="AlphaFoldDB" id="A0AAE7D9X6"/>
<accession>A0AAE7D9X6</accession>
<keyword evidence="1" id="KW-0732">Signal</keyword>
<gene>
    <name evidence="3" type="ORF">HF324_24485</name>
    <name evidence="2" type="ORF">HF329_24630</name>
</gene>
<sequence length="182" mass="20140">MKNQHSVHRKKTIVLVSMVMMLCMAACQRNIDTPTLSCPEMMMTGTVQNTTRSMNLSTSTLFRQQLDSGGVKFLSIEAVSDSFKLVLNLMDGPYGDHAIGNDSLKLKTYVYSQARRLQGGLVVAAINNSADFNYLRTDTSSITITFINTKLKKVSGNFYFEAENHKVTGSGTFQNACYVTLP</sequence>
<evidence type="ECO:0000313" key="5">
    <source>
        <dbReference type="Proteomes" id="UP000503144"/>
    </source>
</evidence>
<evidence type="ECO:0000313" key="3">
    <source>
        <dbReference type="EMBL" id="QJB40826.1"/>
    </source>
</evidence>
<dbReference type="Proteomes" id="UP000502421">
    <property type="component" value="Chromosome"/>
</dbReference>
<keyword evidence="5" id="KW-1185">Reference proteome</keyword>
<evidence type="ECO:0000256" key="1">
    <source>
        <dbReference type="SAM" id="SignalP"/>
    </source>
</evidence>
<dbReference type="InterPro" id="IPR046219">
    <property type="entry name" value="DUF6252"/>
</dbReference>
<evidence type="ECO:0000313" key="2">
    <source>
        <dbReference type="EMBL" id="QJB34305.1"/>
    </source>
</evidence>
<feature type="signal peptide" evidence="1">
    <location>
        <begin position="1"/>
        <end position="25"/>
    </location>
</feature>
<dbReference type="EMBL" id="CP051204">
    <property type="protein sequence ID" value="QJB40826.1"/>
    <property type="molecule type" value="Genomic_DNA"/>
</dbReference>
<protein>
    <submittedName>
        <fullName evidence="2">Uncharacterized protein</fullName>
    </submittedName>
</protein>
<feature type="chain" id="PRO_5042088591" evidence="1">
    <location>
        <begin position="26"/>
        <end position="182"/>
    </location>
</feature>
<proteinExistence type="predicted"/>
<dbReference type="EMBL" id="CP051205">
    <property type="protein sequence ID" value="QJB34305.1"/>
    <property type="molecule type" value="Genomic_DNA"/>
</dbReference>